<accession>A0A7T3N975</accession>
<reference evidence="1 2" key="1">
    <citation type="submission" date="2020-09" db="EMBL/GenBank/DDBJ databases">
        <authorList>
            <person name="Moe H.M.M."/>
            <person name="Stoker T."/>
            <person name="Evans S."/>
            <person name="Hymas C."/>
            <person name="Flor S."/>
            <person name="Gleave A."/>
            <person name="Carr E."/>
            <person name="Breakwell D.P."/>
            <person name="Grose J.H."/>
        </authorList>
    </citation>
    <scope>NUCLEOTIDE SEQUENCE [LARGE SCALE GENOMIC DNA]</scope>
</reference>
<protein>
    <submittedName>
        <fullName evidence="1">Portal protein</fullName>
    </submittedName>
</protein>
<dbReference type="EMBL" id="MW021759">
    <property type="protein sequence ID" value="QPX74673.1"/>
    <property type="molecule type" value="Genomic_DNA"/>
</dbReference>
<sequence length="60" mass="7096">MGHYDEQREEEAAQSRRDTLERQARCNHSWQILSVNEYAEPIELCCMKCRAIIGVKKRSQ</sequence>
<evidence type="ECO:0000313" key="2">
    <source>
        <dbReference type="Proteomes" id="UP000595300"/>
    </source>
</evidence>
<dbReference type="Proteomes" id="UP000595300">
    <property type="component" value="Genome"/>
</dbReference>
<evidence type="ECO:0000313" key="1">
    <source>
        <dbReference type="EMBL" id="QPX74673.1"/>
    </source>
</evidence>
<proteinExistence type="predicted"/>
<name>A0A7T3N975_9CAUD</name>
<organism evidence="1 2">
    <name type="scientific">Serratia phage vB_SmaM_Hera</name>
    <dbReference type="NCBI Taxonomy" id="2777369"/>
    <lineage>
        <taxon>Viruses</taxon>
        <taxon>Duplodnaviria</taxon>
        <taxon>Heunggongvirae</taxon>
        <taxon>Uroviricota</taxon>
        <taxon>Caudoviricetes</taxon>
        <taxon>Lindbergviridae</taxon>
        <taxon>Myosmarvirus</taxon>
        <taxon>Myosmarvirus MTx</taxon>
    </lineage>
</organism>